<dbReference type="Pfam" id="PF01479">
    <property type="entry name" value="S4"/>
    <property type="match status" value="1"/>
</dbReference>
<dbReference type="GO" id="GO:0000455">
    <property type="term" value="P:enzyme-directed rRNA pseudouridine synthesis"/>
    <property type="evidence" value="ECO:0007669"/>
    <property type="project" value="UniProtKB-ARBA"/>
</dbReference>
<dbReference type="EMBL" id="CADCUQ010000205">
    <property type="protein sequence ID" value="CAA9384385.1"/>
    <property type="molecule type" value="Genomic_DNA"/>
</dbReference>
<dbReference type="PROSITE" id="PS50889">
    <property type="entry name" value="S4"/>
    <property type="match status" value="1"/>
</dbReference>
<feature type="domain" description="RNA-binding S4" evidence="5">
    <location>
        <begin position="3"/>
        <end position="63"/>
    </location>
</feature>
<dbReference type="SUPFAM" id="SSF55174">
    <property type="entry name" value="Alpha-L RNA-binding motif"/>
    <property type="match status" value="1"/>
</dbReference>
<keyword evidence="3" id="KW-0694">RNA-binding</keyword>
<dbReference type="SMART" id="SM00363">
    <property type="entry name" value="S4"/>
    <property type="match status" value="1"/>
</dbReference>
<protein>
    <submittedName>
        <fullName evidence="6">Ribosomal large subunit pseudouridine synthase D</fullName>
        <ecNumber evidence="6">4.2.1.70</ecNumber>
    </submittedName>
</protein>
<dbReference type="AlphaFoldDB" id="A0A6J4NGB6"/>
<dbReference type="GO" id="GO:0003723">
    <property type="term" value="F:RNA binding"/>
    <property type="evidence" value="ECO:0007669"/>
    <property type="project" value="UniProtKB-KW"/>
</dbReference>
<dbReference type="Gene3D" id="3.30.2350.10">
    <property type="entry name" value="Pseudouridine synthase"/>
    <property type="match status" value="1"/>
</dbReference>
<feature type="region of interest" description="Disordered" evidence="4">
    <location>
        <begin position="34"/>
        <end position="77"/>
    </location>
</feature>
<dbReference type="PANTHER" id="PTHR21600:SF44">
    <property type="entry name" value="RIBOSOMAL LARGE SUBUNIT PSEUDOURIDINE SYNTHASE D"/>
    <property type="match status" value="1"/>
</dbReference>
<dbReference type="InterPro" id="IPR020103">
    <property type="entry name" value="PsdUridine_synth_cat_dom_sf"/>
</dbReference>
<dbReference type="PANTHER" id="PTHR21600">
    <property type="entry name" value="MITOCHONDRIAL RNA PSEUDOURIDINE SYNTHASE"/>
    <property type="match status" value="1"/>
</dbReference>
<dbReference type="InterPro" id="IPR006145">
    <property type="entry name" value="PsdUridine_synth_RsuA/RluA"/>
</dbReference>
<dbReference type="GO" id="GO:0120159">
    <property type="term" value="F:rRNA pseudouridine synthase activity"/>
    <property type="evidence" value="ECO:0007669"/>
    <property type="project" value="UniProtKB-ARBA"/>
</dbReference>
<dbReference type="InterPro" id="IPR002942">
    <property type="entry name" value="S4_RNA-bd"/>
</dbReference>
<dbReference type="EC" id="4.2.1.70" evidence="6"/>
<evidence type="ECO:0000256" key="2">
    <source>
        <dbReference type="ARBA" id="ARBA00023235"/>
    </source>
</evidence>
<proteinExistence type="inferred from homology"/>
<sequence length="318" mass="34173">MTKTLADWLVARYPTAKRTTLRRMVADGRVRVNGRPANRYNQPVGETDAVAVDERPGGGADGGEGGGGAGRSAASRRGGPAAARLPFAIVFEDADLLVVDKPPGLLTSTTPREPRPTLLAAVRAYLSTGDRPARVGLIHRLDRDASGLLVFSKSDVAYQSLKTQFFKHDVERVYLAVTQGVPRPPAGRIESTLSERIDGTVHSIKQVGRGERAVTDYEVVRAAGKRALVRVTLQTGRKHQIRVHLRERGTPIVGDRVYGHQDPGALAEPRLMLAAVRLAVAHPRTGERVTFESPTPEAFERALGTNPGLPNSQGAAQA</sequence>
<reference evidence="6" key="1">
    <citation type="submission" date="2020-02" db="EMBL/GenBank/DDBJ databases">
        <authorList>
            <person name="Meier V. D."/>
        </authorList>
    </citation>
    <scope>NUCLEOTIDE SEQUENCE</scope>
    <source>
        <strain evidence="6">AVDCRST_MAG64</strain>
    </source>
</reference>
<keyword evidence="2" id="KW-0413">Isomerase</keyword>
<dbReference type="Gene3D" id="3.10.290.10">
    <property type="entry name" value="RNA-binding S4 domain"/>
    <property type="match status" value="1"/>
</dbReference>
<dbReference type="CDD" id="cd02869">
    <property type="entry name" value="PseudoU_synth_RluA_like"/>
    <property type="match status" value="1"/>
</dbReference>
<accession>A0A6J4NGB6</accession>
<comment type="similarity">
    <text evidence="1">Belongs to the pseudouridine synthase RluA family.</text>
</comment>
<dbReference type="Pfam" id="PF00849">
    <property type="entry name" value="PseudoU_synth_2"/>
    <property type="match status" value="1"/>
</dbReference>
<evidence type="ECO:0000256" key="1">
    <source>
        <dbReference type="ARBA" id="ARBA00010876"/>
    </source>
</evidence>
<dbReference type="GO" id="GO:0004730">
    <property type="term" value="F:pseudouridylate synthase activity"/>
    <property type="evidence" value="ECO:0007669"/>
    <property type="project" value="UniProtKB-EC"/>
</dbReference>
<gene>
    <name evidence="6" type="ORF">AVDCRST_MAG64-844</name>
</gene>
<dbReference type="InterPro" id="IPR036986">
    <property type="entry name" value="S4_RNA-bd_sf"/>
</dbReference>
<evidence type="ECO:0000313" key="6">
    <source>
        <dbReference type="EMBL" id="CAA9384385.1"/>
    </source>
</evidence>
<dbReference type="InterPro" id="IPR050188">
    <property type="entry name" value="RluA_PseudoU_synthase"/>
</dbReference>
<evidence type="ECO:0000256" key="3">
    <source>
        <dbReference type="PROSITE-ProRule" id="PRU00182"/>
    </source>
</evidence>
<feature type="compositionally biased region" description="Gly residues" evidence="4">
    <location>
        <begin position="57"/>
        <end position="70"/>
    </location>
</feature>
<dbReference type="SUPFAM" id="SSF55120">
    <property type="entry name" value="Pseudouridine synthase"/>
    <property type="match status" value="1"/>
</dbReference>
<name>A0A6J4NGB6_9BACT</name>
<keyword evidence="6" id="KW-0456">Lyase</keyword>
<organism evidence="6">
    <name type="scientific">uncultured Phycisphaerae bacterium</name>
    <dbReference type="NCBI Taxonomy" id="904963"/>
    <lineage>
        <taxon>Bacteria</taxon>
        <taxon>Pseudomonadati</taxon>
        <taxon>Planctomycetota</taxon>
        <taxon>Phycisphaerae</taxon>
        <taxon>environmental samples</taxon>
    </lineage>
</organism>
<dbReference type="CDD" id="cd00165">
    <property type="entry name" value="S4"/>
    <property type="match status" value="1"/>
</dbReference>
<evidence type="ECO:0000259" key="5">
    <source>
        <dbReference type="SMART" id="SM00363"/>
    </source>
</evidence>
<evidence type="ECO:0000256" key="4">
    <source>
        <dbReference type="SAM" id="MobiDB-lite"/>
    </source>
</evidence>